<evidence type="ECO:0000313" key="3">
    <source>
        <dbReference type="Proteomes" id="UP000660668"/>
    </source>
</evidence>
<comment type="caution">
    <text evidence="2">The sequence shown here is derived from an EMBL/GenBank/DDBJ whole genome shotgun (WGS) entry which is preliminary data.</text>
</comment>
<gene>
    <name evidence="2" type="ORF">ISU10_11275</name>
</gene>
<feature type="compositionally biased region" description="Low complexity" evidence="1">
    <location>
        <begin position="94"/>
        <end position="106"/>
    </location>
</feature>
<dbReference type="Proteomes" id="UP000660668">
    <property type="component" value="Unassembled WGS sequence"/>
</dbReference>
<dbReference type="EMBL" id="JADKPO010000013">
    <property type="protein sequence ID" value="MBF4768348.1"/>
    <property type="molecule type" value="Genomic_DNA"/>
</dbReference>
<keyword evidence="3" id="KW-1185">Reference proteome</keyword>
<proteinExistence type="predicted"/>
<sequence>MPETPVRHAIARSTGATTWTRKDGDAWRSTCLNHGEETIAPNRGKAWVTGSHPQDFCAMCAHIAAGKAEKIIGDRLPIPAPKATRKPDTRNVKGKATVPAKKAATK</sequence>
<evidence type="ECO:0000256" key="1">
    <source>
        <dbReference type="SAM" id="MobiDB-lite"/>
    </source>
</evidence>
<accession>A0A930VKH2</accession>
<organism evidence="2 3">
    <name type="scientific">Nocardioides agariphilus</name>
    <dbReference type="NCBI Taxonomy" id="433664"/>
    <lineage>
        <taxon>Bacteria</taxon>
        <taxon>Bacillati</taxon>
        <taxon>Actinomycetota</taxon>
        <taxon>Actinomycetes</taxon>
        <taxon>Propionibacteriales</taxon>
        <taxon>Nocardioidaceae</taxon>
        <taxon>Nocardioides</taxon>
    </lineage>
</organism>
<evidence type="ECO:0000313" key="2">
    <source>
        <dbReference type="EMBL" id="MBF4768348.1"/>
    </source>
</evidence>
<dbReference type="RefSeq" id="WP_194696503.1">
    <property type="nucleotide sequence ID" value="NZ_JADKPO010000013.1"/>
</dbReference>
<dbReference type="AlphaFoldDB" id="A0A930VKH2"/>
<name>A0A930VKH2_9ACTN</name>
<protein>
    <submittedName>
        <fullName evidence="2">Uncharacterized protein</fullName>
    </submittedName>
</protein>
<feature type="region of interest" description="Disordered" evidence="1">
    <location>
        <begin position="1"/>
        <end position="21"/>
    </location>
</feature>
<feature type="region of interest" description="Disordered" evidence="1">
    <location>
        <begin position="77"/>
        <end position="106"/>
    </location>
</feature>
<reference evidence="2" key="1">
    <citation type="submission" date="2020-11" db="EMBL/GenBank/DDBJ databases">
        <title>Nocardioides cynanchi sp. nov., isolated from soil of rhizosphere of Cynanchum wilfordii.</title>
        <authorList>
            <person name="Lee J.-S."/>
            <person name="Suh M.K."/>
            <person name="Kim J.-S."/>
        </authorList>
    </citation>
    <scope>NUCLEOTIDE SEQUENCE</scope>
    <source>
        <strain evidence="2">KCTC 19276</strain>
    </source>
</reference>